<dbReference type="CDD" id="cd01392">
    <property type="entry name" value="HTH_LacI"/>
    <property type="match status" value="1"/>
</dbReference>
<name>A0A512PQS2_9LACO</name>
<evidence type="ECO:0000259" key="5">
    <source>
        <dbReference type="PROSITE" id="PS50943"/>
    </source>
</evidence>
<sequence length="334" mass="36771">MKSVTISDVAKEAGVSVTTVSRYLNGNFAKMSSETQAKITQVIKELNYHPSASARRMRTNQSKVIGLVVGDISNVFSSLLFSGIYEVLQPRDYSVLLLNANNSAQEERKGINRLLEQEVDGLIIQPSQAKFADYQFILNNQVPFVTVDRDLVDQPKSVGKVMTNNFEASKQLGAELICAGYQQLLLISRTTVDISAQVPRIEGFKQTVTGTTATVTELNLAGHPENWLTQQIQHYNANGSKKTAIISLMGPLLFRTLAALQELKLTFPAQIGLASFDDWDWSKFVNGGIDLMQQDPKEIGRRAATMILASIEDPHGTKPSTKLIPATRVDGHSF</sequence>
<evidence type="ECO:0000259" key="4">
    <source>
        <dbReference type="PROSITE" id="PS50932"/>
    </source>
</evidence>
<dbReference type="EMBL" id="BKAM01000081">
    <property type="protein sequence ID" value="GEP73472.1"/>
    <property type="molecule type" value="Genomic_DNA"/>
</dbReference>
<dbReference type="PROSITE" id="PS50932">
    <property type="entry name" value="HTH_LACI_2"/>
    <property type="match status" value="1"/>
</dbReference>
<dbReference type="InterPro" id="IPR000843">
    <property type="entry name" value="HTH_LacI"/>
</dbReference>
<dbReference type="Gene3D" id="1.10.260.40">
    <property type="entry name" value="lambda repressor-like DNA-binding domains"/>
    <property type="match status" value="1"/>
</dbReference>
<dbReference type="InterPro" id="IPR028082">
    <property type="entry name" value="Peripla_BP_I"/>
</dbReference>
<dbReference type="InterPro" id="IPR001761">
    <property type="entry name" value="Peripla_BP/Lac1_sug-bd_dom"/>
</dbReference>
<dbReference type="OrthoDB" id="1639518at2"/>
<evidence type="ECO:0000256" key="3">
    <source>
        <dbReference type="ARBA" id="ARBA00023163"/>
    </source>
</evidence>
<reference evidence="6 7" key="1">
    <citation type="submission" date="2019-07" db="EMBL/GenBank/DDBJ databases">
        <title>Whole genome shotgun sequence of Lactobacillus rapi NBRC 109618.</title>
        <authorList>
            <person name="Hosoyama A."/>
            <person name="Uohara A."/>
            <person name="Ohji S."/>
            <person name="Ichikawa N."/>
        </authorList>
    </citation>
    <scope>NUCLEOTIDE SEQUENCE [LARGE SCALE GENOMIC DNA]</scope>
    <source>
        <strain evidence="6 7">NBRC 109618</strain>
    </source>
</reference>
<organism evidence="6 7">
    <name type="scientific">Lentilactobacillus rapi</name>
    <dbReference type="NCBI Taxonomy" id="481723"/>
    <lineage>
        <taxon>Bacteria</taxon>
        <taxon>Bacillati</taxon>
        <taxon>Bacillota</taxon>
        <taxon>Bacilli</taxon>
        <taxon>Lactobacillales</taxon>
        <taxon>Lactobacillaceae</taxon>
        <taxon>Lentilactobacillus</taxon>
    </lineage>
</organism>
<dbReference type="RefSeq" id="WP_054747106.1">
    <property type="nucleotide sequence ID" value="NZ_BKAM01000081.1"/>
</dbReference>
<dbReference type="PROSITE" id="PS50943">
    <property type="entry name" value="HTH_CROC1"/>
    <property type="match status" value="1"/>
</dbReference>
<dbReference type="Pfam" id="PF00356">
    <property type="entry name" value="LacI"/>
    <property type="match status" value="1"/>
</dbReference>
<dbReference type="InterPro" id="IPR010982">
    <property type="entry name" value="Lambda_DNA-bd_dom_sf"/>
</dbReference>
<dbReference type="STRING" id="1423795.FD12_GL001135"/>
<dbReference type="GO" id="GO:0000976">
    <property type="term" value="F:transcription cis-regulatory region binding"/>
    <property type="evidence" value="ECO:0007669"/>
    <property type="project" value="TreeGrafter"/>
</dbReference>
<dbReference type="AlphaFoldDB" id="A0A512PQS2"/>
<keyword evidence="1" id="KW-0805">Transcription regulation</keyword>
<gene>
    <name evidence="6" type="primary">kdgR_2</name>
    <name evidence="6" type="ORF">LRA02_23400</name>
</gene>
<evidence type="ECO:0000313" key="6">
    <source>
        <dbReference type="EMBL" id="GEP73472.1"/>
    </source>
</evidence>
<dbReference type="SUPFAM" id="SSF47413">
    <property type="entry name" value="lambda repressor-like DNA-binding domains"/>
    <property type="match status" value="1"/>
</dbReference>
<comment type="caution">
    <text evidence="6">The sequence shown here is derived from an EMBL/GenBank/DDBJ whole genome shotgun (WGS) entry which is preliminary data.</text>
</comment>
<dbReference type="Proteomes" id="UP000321569">
    <property type="component" value="Unassembled WGS sequence"/>
</dbReference>
<evidence type="ECO:0000256" key="1">
    <source>
        <dbReference type="ARBA" id="ARBA00023015"/>
    </source>
</evidence>
<dbReference type="PANTHER" id="PTHR30146">
    <property type="entry name" value="LACI-RELATED TRANSCRIPTIONAL REPRESSOR"/>
    <property type="match status" value="1"/>
</dbReference>
<dbReference type="GO" id="GO:0003700">
    <property type="term" value="F:DNA-binding transcription factor activity"/>
    <property type="evidence" value="ECO:0007669"/>
    <property type="project" value="TreeGrafter"/>
</dbReference>
<keyword evidence="3" id="KW-0804">Transcription</keyword>
<proteinExistence type="predicted"/>
<dbReference type="InterPro" id="IPR001387">
    <property type="entry name" value="Cro/C1-type_HTH"/>
</dbReference>
<evidence type="ECO:0000256" key="2">
    <source>
        <dbReference type="ARBA" id="ARBA00023125"/>
    </source>
</evidence>
<evidence type="ECO:0000313" key="7">
    <source>
        <dbReference type="Proteomes" id="UP000321569"/>
    </source>
</evidence>
<feature type="domain" description="HTH cro/C1-type" evidence="5">
    <location>
        <begin position="5"/>
        <end position="49"/>
    </location>
</feature>
<dbReference type="PANTHER" id="PTHR30146:SF154">
    <property type="entry name" value="TRANSCRIPTION REGULATOR, MEMBER OF GALR FAMILY"/>
    <property type="match status" value="1"/>
</dbReference>
<accession>A0A512PQS2</accession>
<feature type="domain" description="HTH lacI-type" evidence="4">
    <location>
        <begin position="4"/>
        <end position="59"/>
    </location>
</feature>
<dbReference type="SUPFAM" id="SSF53822">
    <property type="entry name" value="Periplasmic binding protein-like I"/>
    <property type="match status" value="1"/>
</dbReference>
<dbReference type="Pfam" id="PF00532">
    <property type="entry name" value="Peripla_BP_1"/>
    <property type="match status" value="1"/>
</dbReference>
<protein>
    <submittedName>
        <fullName evidence="6">KDG operon repressor</fullName>
    </submittedName>
</protein>
<dbReference type="PROSITE" id="PS00356">
    <property type="entry name" value="HTH_LACI_1"/>
    <property type="match status" value="1"/>
</dbReference>
<dbReference type="PRINTS" id="PR00036">
    <property type="entry name" value="HTHLACI"/>
</dbReference>
<dbReference type="SMART" id="SM00354">
    <property type="entry name" value="HTH_LACI"/>
    <property type="match status" value="1"/>
</dbReference>
<keyword evidence="2" id="KW-0238">DNA-binding</keyword>
<dbReference type="Gene3D" id="3.40.50.2300">
    <property type="match status" value="2"/>
</dbReference>